<evidence type="ECO:0008006" key="3">
    <source>
        <dbReference type="Google" id="ProtNLM"/>
    </source>
</evidence>
<organism evidence="1 2">
    <name type="scientific">Hyphomicrobium nitrativorans NL23</name>
    <dbReference type="NCBI Taxonomy" id="1029756"/>
    <lineage>
        <taxon>Bacteria</taxon>
        <taxon>Pseudomonadati</taxon>
        <taxon>Pseudomonadota</taxon>
        <taxon>Alphaproteobacteria</taxon>
        <taxon>Hyphomicrobiales</taxon>
        <taxon>Hyphomicrobiaceae</taxon>
        <taxon>Hyphomicrobium</taxon>
    </lineage>
</organism>
<dbReference type="InterPro" id="IPR053745">
    <property type="entry name" value="Viral_Tail_Comp_sf"/>
</dbReference>
<evidence type="ECO:0000313" key="1">
    <source>
        <dbReference type="EMBL" id="AHB49042.1"/>
    </source>
</evidence>
<reference evidence="1 2" key="1">
    <citation type="journal article" date="2014" name="Genome Announc.">
        <title>Complete Genome Sequence of Hyphomicrobium nitrativorans Strain NL23, a Denitrifying Bacterium Isolated from Biofilm of a Methanol-Fed Denitrification System Treating Seawater at the Montreal Biodome.</title>
        <authorList>
            <person name="Martineau C."/>
            <person name="Villeneuve C."/>
            <person name="Mauffrey F."/>
            <person name="Villemur R."/>
        </authorList>
    </citation>
    <scope>NUCLEOTIDE SEQUENCE [LARGE SCALE GENOMIC DNA]</scope>
    <source>
        <strain evidence="1">NL23</strain>
    </source>
</reference>
<accession>V5SEW9</accession>
<dbReference type="HOGENOM" id="CLU_126531_0_0_5"/>
<dbReference type="PATRIC" id="fig|1029756.8.peg.2596"/>
<dbReference type="OrthoDB" id="7630456at2"/>
<evidence type="ECO:0000313" key="2">
    <source>
        <dbReference type="Proteomes" id="UP000018542"/>
    </source>
</evidence>
<name>V5SEW9_9HYPH</name>
<dbReference type="KEGG" id="hni:W911_12500"/>
<dbReference type="RefSeq" id="WP_023787838.1">
    <property type="nucleotide sequence ID" value="NC_022997.1"/>
</dbReference>
<gene>
    <name evidence="1" type="ORF">W911_12500</name>
</gene>
<sequence length="136" mass="14580">MSSAAWELQKAVYGALVANADLVAALGGARIYDEVPRGAAFPYVTLGPTTTRDWSTGTEEGAEHALTLMAWSKAPGAREVHLVLDALRAALHEAALSVSGQRLVSIRHEASDTVRERDGETWQGIARFRAVTEPNP</sequence>
<dbReference type="Gene3D" id="3.30.2000.30">
    <property type="match status" value="1"/>
</dbReference>
<dbReference type="STRING" id="1029756.W911_12500"/>
<proteinExistence type="predicted"/>
<protein>
    <recommendedName>
        <fullName evidence="3">Gene transfer agent protein</fullName>
    </recommendedName>
</protein>
<dbReference type="InterPro" id="IPR021508">
    <property type="entry name" value="Gp17-like"/>
</dbReference>
<keyword evidence="2" id="KW-1185">Reference proteome</keyword>
<dbReference type="Pfam" id="PF11367">
    <property type="entry name" value="Tail_completion_gp17"/>
    <property type="match status" value="1"/>
</dbReference>
<dbReference type="Proteomes" id="UP000018542">
    <property type="component" value="Chromosome"/>
</dbReference>
<dbReference type="EMBL" id="CP006912">
    <property type="protein sequence ID" value="AHB49042.1"/>
    <property type="molecule type" value="Genomic_DNA"/>
</dbReference>
<dbReference type="AlphaFoldDB" id="V5SEW9"/>